<evidence type="ECO:0000259" key="1">
    <source>
        <dbReference type="Pfam" id="PF10079"/>
    </source>
</evidence>
<gene>
    <name evidence="2" type="ORF">LCGC14_0852070</name>
</gene>
<evidence type="ECO:0000313" key="2">
    <source>
        <dbReference type="EMBL" id="KKN28662.1"/>
    </source>
</evidence>
<protein>
    <recommendedName>
        <fullName evidence="1">Bacillithiol biosynthesis BshC N-terminal Rossmann-like domain-containing protein</fullName>
    </recommendedName>
</protein>
<comment type="caution">
    <text evidence="2">The sequence shown here is derived from an EMBL/GenBank/DDBJ whole genome shotgun (WGS) entry which is preliminary data.</text>
</comment>
<sequence>MSNDKFEDPLKYYLLYALEGQKSWISEGMKDLIPHSMSDAIFLAKKINKEMEKDPDYDEIKLALGKIFENTNNKYNILTDKAKRHLENFLTDNNSLGLEVSHQPKFLGGERFLFNKIACGAAFANLDKSIIPIFYVADYDKVHPELIKTKFSQSNSPNGFSISIKPEIEKKFLGMRIKNLPLPSVSYLLEKFQEIRKKYINSINSCLDDNWHKKLLEERLEEALRLIKIAHNNAENYTDWFINIIGTISNIIFDQGYLFISASDLEYKKLLTPFYESLLENQSKYVDTYMDLKNQFLECNIRPPLREIKRDFVPFFYECNNEQCYCKRLELTCKDYTSMIHVKCKCNHCGNLIDFSLEKENPDLSEHASFLTPRVESRQYLVSKTIQPAIHIAGTGETRYYTMGIPLIRHFDKNIPLPIIYFYNKITMNTFITRKLEQDLVKLNVPHFLENIKGLMKNLGKFNNLINKSKDYLPERAKILEILTNFKSYMMQLENILVQIQSTDMASEEKNIISSYLSNMFGKISKEKHGQEAVFHWLDLCLNNGLSDIFKDYSRIYKPWLPPGMEIFL</sequence>
<dbReference type="AlphaFoldDB" id="A0A0F9PV91"/>
<accession>A0A0F9PV91</accession>
<name>A0A0F9PV91_9ZZZZ</name>
<dbReference type="EMBL" id="LAZR01002544">
    <property type="protein sequence ID" value="KKN28662.1"/>
    <property type="molecule type" value="Genomic_DNA"/>
</dbReference>
<dbReference type="Pfam" id="PF10079">
    <property type="entry name" value="Rossmann-like_BshC"/>
    <property type="match status" value="1"/>
</dbReference>
<feature type="domain" description="Bacillithiol biosynthesis BshC N-terminal Rossmann-like" evidence="1">
    <location>
        <begin position="45"/>
        <end position="420"/>
    </location>
</feature>
<proteinExistence type="predicted"/>
<dbReference type="InterPro" id="IPR055398">
    <property type="entry name" value="Rossmann-like_BshC"/>
</dbReference>
<organism evidence="2">
    <name type="scientific">marine sediment metagenome</name>
    <dbReference type="NCBI Taxonomy" id="412755"/>
    <lineage>
        <taxon>unclassified sequences</taxon>
        <taxon>metagenomes</taxon>
        <taxon>ecological metagenomes</taxon>
    </lineage>
</organism>
<reference evidence="2" key="1">
    <citation type="journal article" date="2015" name="Nature">
        <title>Complex archaea that bridge the gap between prokaryotes and eukaryotes.</title>
        <authorList>
            <person name="Spang A."/>
            <person name="Saw J.H."/>
            <person name="Jorgensen S.L."/>
            <person name="Zaremba-Niedzwiedzka K."/>
            <person name="Martijn J."/>
            <person name="Lind A.E."/>
            <person name="van Eijk R."/>
            <person name="Schleper C."/>
            <person name="Guy L."/>
            <person name="Ettema T.J."/>
        </authorList>
    </citation>
    <scope>NUCLEOTIDE SEQUENCE</scope>
</reference>